<dbReference type="EMBL" id="MU274957">
    <property type="protein sequence ID" value="KAI0083672.1"/>
    <property type="molecule type" value="Genomic_DNA"/>
</dbReference>
<dbReference type="Proteomes" id="UP001055072">
    <property type="component" value="Unassembled WGS sequence"/>
</dbReference>
<organism evidence="1 2">
    <name type="scientific">Irpex rosettiformis</name>
    <dbReference type="NCBI Taxonomy" id="378272"/>
    <lineage>
        <taxon>Eukaryota</taxon>
        <taxon>Fungi</taxon>
        <taxon>Dikarya</taxon>
        <taxon>Basidiomycota</taxon>
        <taxon>Agaricomycotina</taxon>
        <taxon>Agaricomycetes</taxon>
        <taxon>Polyporales</taxon>
        <taxon>Irpicaceae</taxon>
        <taxon>Irpex</taxon>
    </lineage>
</organism>
<evidence type="ECO:0000313" key="2">
    <source>
        <dbReference type="Proteomes" id="UP001055072"/>
    </source>
</evidence>
<feature type="non-terminal residue" evidence="1">
    <location>
        <position position="1"/>
    </location>
</feature>
<proteinExistence type="predicted"/>
<evidence type="ECO:0000313" key="1">
    <source>
        <dbReference type="EMBL" id="KAI0083672.1"/>
    </source>
</evidence>
<protein>
    <submittedName>
        <fullName evidence="1">Uncharacterized protein</fullName>
    </submittedName>
</protein>
<accession>A0ACB8TNY3</accession>
<reference evidence="1" key="1">
    <citation type="journal article" date="2021" name="Environ. Microbiol.">
        <title>Gene family expansions and transcriptome signatures uncover fungal adaptations to wood decay.</title>
        <authorList>
            <person name="Hage H."/>
            <person name="Miyauchi S."/>
            <person name="Viragh M."/>
            <person name="Drula E."/>
            <person name="Min B."/>
            <person name="Chaduli D."/>
            <person name="Navarro D."/>
            <person name="Favel A."/>
            <person name="Norest M."/>
            <person name="Lesage-Meessen L."/>
            <person name="Balint B."/>
            <person name="Merenyi Z."/>
            <person name="de Eugenio L."/>
            <person name="Morin E."/>
            <person name="Martinez A.T."/>
            <person name="Baldrian P."/>
            <person name="Stursova M."/>
            <person name="Martinez M.J."/>
            <person name="Novotny C."/>
            <person name="Magnuson J.K."/>
            <person name="Spatafora J.W."/>
            <person name="Maurice S."/>
            <person name="Pangilinan J."/>
            <person name="Andreopoulos W."/>
            <person name="LaButti K."/>
            <person name="Hundley H."/>
            <person name="Na H."/>
            <person name="Kuo A."/>
            <person name="Barry K."/>
            <person name="Lipzen A."/>
            <person name="Henrissat B."/>
            <person name="Riley R."/>
            <person name="Ahrendt S."/>
            <person name="Nagy L.G."/>
            <person name="Grigoriev I.V."/>
            <person name="Martin F."/>
            <person name="Rosso M.N."/>
        </authorList>
    </citation>
    <scope>NUCLEOTIDE SEQUENCE</scope>
    <source>
        <strain evidence="1">CBS 384.51</strain>
    </source>
</reference>
<keyword evidence="2" id="KW-1185">Reference proteome</keyword>
<sequence>RSGARTRRERLTALQANWKEQMPQLVDAYLCWKHHQQTSPQTTDTQSSIQQPLGSRENTSAIDPTYRRKVSIVQSSGEAANVSLIRQGLLGCAPIDPAFAFSIDTLELYHRLRRRHPRLGIQAMMRALCDVHEVNYLDSYREQLSIAFDAYLDILRRVRQDVDHALGRDTPNWRIKNACPCCNYRLKDEPKLIPSHLIAMDGNNSAKRVASAGLVNFSTFQSDYFLSHEEVDRFKSEVKRCKCKDVPGNDPMVDSDSKDEDNGNDAPWLPDITKPENVTDEQVNTMSCTENWKASAEEHHRKVLDIYHQTGIFGSACHHHFIEKFCEIIRSSEL</sequence>
<comment type="caution">
    <text evidence="1">The sequence shown here is derived from an EMBL/GenBank/DDBJ whole genome shotgun (WGS) entry which is preliminary data.</text>
</comment>
<name>A0ACB8TNY3_9APHY</name>
<gene>
    <name evidence="1" type="ORF">BDY19DRAFT_899969</name>
</gene>